<dbReference type="STRING" id="906968.Trebr_0365"/>
<dbReference type="Proteomes" id="UP000006546">
    <property type="component" value="Chromosome"/>
</dbReference>
<dbReference type="InterPro" id="IPR032830">
    <property type="entry name" value="XPB/Ssl2_N"/>
</dbReference>
<feature type="domain" description="Helicase XPB/Ssl2 N-terminal" evidence="2">
    <location>
        <begin position="476"/>
        <end position="551"/>
    </location>
</feature>
<sequence>MTLSNSRSGVESPQNEQVRKVLLWRESLARLPDTHFFELIRMYLGEVKTPYNKQKLIESLGAFLHRPENKRTIAALLSAGDMQIVSAVFFIPAASQEKLSDFFTGTFSFAELYERLMNLEERLLLFRYADAQTGRTVFGTNPLLDDILRPLADIRYLLPPTGPYEHRVRDEPQLSAQLLAALLSFAASDADMCKLDGSFKKRTVQRLADVFPWVKDERSVPFFQTVIAALKNLSILRQNGKGLQPDFRRAASFAAQSEAAQYAYLAAAAGGHCSRSELQKRAQYVLDILAAVPADGFTRKILERSEFLVKHRNKGAAAEGAGKSRFARMLERSASAAENDGPAHGPEDVSVPDGGLPAVSLTESAIRLGLLRYAGTLPAGKSDGEVVYVPALPCGATAFCETVAAASSDAGTGLSAATDTESATSTEAATSTDTARSDLSARGALTRNVLTIDAGFSVTMMPGLPLSRMIPLIRCMDIVRFDTVSVFEITKQSCLRAFDDGLSPEDIVAAFSPFLPYQLPQNLVVSMEDWARSYNAAALYKGYILHVTDGSRLIENNPAIAPYIRKTLAPGLFLLDFADDAEASDVIARSGLDSIGSVKTAAQTAVPVPFLPLGKGRSDFSKSPSASAGGGAVCGGCDTSGVTAASGGAALGYGGLRAETERSDFFNSMRAELDALNLPREQADGLKSRIERKIILNAQQLRGDSVRSEKIEAGGMDFLGKIHVAEHAISTGNMLELVFEDATGGSRSVIVGMPIAIEKKQGDALLCIKVEPGQNVETRSIGQASFVRRLRGAIFREI</sequence>
<feature type="region of interest" description="Disordered" evidence="1">
    <location>
        <begin position="333"/>
        <end position="354"/>
    </location>
</feature>
<dbReference type="eggNOG" id="ENOG5033VMJ">
    <property type="taxonomic scope" value="Bacteria"/>
</dbReference>
<dbReference type="OrthoDB" id="354326at2"/>
<dbReference type="HOGENOM" id="CLU_403286_0_0_12"/>
<evidence type="ECO:0000313" key="3">
    <source>
        <dbReference type="EMBL" id="AEE15812.1"/>
    </source>
</evidence>
<evidence type="ECO:0000259" key="2">
    <source>
        <dbReference type="Pfam" id="PF13625"/>
    </source>
</evidence>
<name>F4LN26_TREBD</name>
<dbReference type="KEGG" id="tbe:Trebr_0365"/>
<reference evidence="4" key="1">
    <citation type="submission" date="2011-04" db="EMBL/GenBank/DDBJ databases">
        <title>The complete genome of Treponema brennaborense DSM 12168.</title>
        <authorList>
            <person name="Lucas S."/>
            <person name="Han J."/>
            <person name="Lapidus A."/>
            <person name="Bruce D."/>
            <person name="Goodwin L."/>
            <person name="Pitluck S."/>
            <person name="Peters L."/>
            <person name="Kyrpides N."/>
            <person name="Mavromatis K."/>
            <person name="Ivanova N."/>
            <person name="Mikhailova N."/>
            <person name="Pagani I."/>
            <person name="Teshima H."/>
            <person name="Detter J.C."/>
            <person name="Tapia R."/>
            <person name="Han C."/>
            <person name="Land M."/>
            <person name="Hauser L."/>
            <person name="Markowitz V."/>
            <person name="Cheng J.-F."/>
            <person name="Hugenholtz P."/>
            <person name="Woyke T."/>
            <person name="Wu D."/>
            <person name="Gronow S."/>
            <person name="Wellnitz S."/>
            <person name="Brambilla E."/>
            <person name="Klenk H.-P."/>
            <person name="Eisen J.A."/>
        </authorList>
    </citation>
    <scope>NUCLEOTIDE SEQUENCE [LARGE SCALE GENOMIC DNA]</scope>
    <source>
        <strain evidence="4">DSM 12168 / CIP 105900 / DD5/3</strain>
    </source>
</reference>
<accession>F4LN26</accession>
<dbReference type="AlphaFoldDB" id="F4LN26"/>
<organism evidence="3 4">
    <name type="scientific">Treponema brennaborense (strain DSM 12168 / CIP 105900 / DD5/3)</name>
    <dbReference type="NCBI Taxonomy" id="906968"/>
    <lineage>
        <taxon>Bacteria</taxon>
        <taxon>Pseudomonadati</taxon>
        <taxon>Spirochaetota</taxon>
        <taxon>Spirochaetia</taxon>
        <taxon>Spirochaetales</taxon>
        <taxon>Treponemataceae</taxon>
        <taxon>Treponema</taxon>
    </lineage>
</organism>
<feature type="compositionally biased region" description="Low complexity" evidence="1">
    <location>
        <begin position="414"/>
        <end position="437"/>
    </location>
</feature>
<gene>
    <name evidence="3" type="ordered locus">Trebr_0365</name>
</gene>
<dbReference type="RefSeq" id="WP_013757531.1">
    <property type="nucleotide sequence ID" value="NC_015500.1"/>
</dbReference>
<feature type="region of interest" description="Disordered" evidence="1">
    <location>
        <begin position="412"/>
        <end position="437"/>
    </location>
</feature>
<proteinExistence type="predicted"/>
<evidence type="ECO:0000313" key="4">
    <source>
        <dbReference type="Proteomes" id="UP000006546"/>
    </source>
</evidence>
<protein>
    <recommendedName>
        <fullName evidence="2">Helicase XPB/Ssl2 N-terminal domain-containing protein</fullName>
    </recommendedName>
</protein>
<dbReference type="EMBL" id="CP002696">
    <property type="protein sequence ID" value="AEE15812.1"/>
    <property type="molecule type" value="Genomic_DNA"/>
</dbReference>
<evidence type="ECO:0000256" key="1">
    <source>
        <dbReference type="SAM" id="MobiDB-lite"/>
    </source>
</evidence>
<keyword evidence="4" id="KW-1185">Reference proteome</keyword>
<dbReference type="Pfam" id="PF13625">
    <property type="entry name" value="Helicase_C_3"/>
    <property type="match status" value="1"/>
</dbReference>